<dbReference type="NCBIfam" id="TIGR00693">
    <property type="entry name" value="thiE"/>
    <property type="match status" value="1"/>
</dbReference>
<comment type="catalytic activity">
    <reaction evidence="7 9 10">
        <text>2-(2-carboxy-4-methylthiazol-5-yl)ethyl phosphate + 4-amino-2-methyl-5-(diphosphooxymethyl)pyrimidine + 2 H(+) = thiamine phosphate + CO2 + diphosphate</text>
        <dbReference type="Rhea" id="RHEA:47848"/>
        <dbReference type="ChEBI" id="CHEBI:15378"/>
        <dbReference type="ChEBI" id="CHEBI:16526"/>
        <dbReference type="ChEBI" id="CHEBI:33019"/>
        <dbReference type="ChEBI" id="CHEBI:37575"/>
        <dbReference type="ChEBI" id="CHEBI:57841"/>
        <dbReference type="ChEBI" id="CHEBI:62890"/>
        <dbReference type="EC" id="2.5.1.3"/>
    </reaction>
</comment>
<evidence type="ECO:0000256" key="4">
    <source>
        <dbReference type="ARBA" id="ARBA00022842"/>
    </source>
</evidence>
<keyword evidence="5 9" id="KW-0784">Thiamine biosynthesis</keyword>
<dbReference type="SUPFAM" id="SSF53613">
    <property type="entry name" value="Ribokinase-like"/>
    <property type="match status" value="1"/>
</dbReference>
<protein>
    <recommendedName>
        <fullName evidence="9">Thiamine-phosphate synthase</fullName>
        <shortName evidence="9">TP synthase</shortName>
        <shortName evidence="9">TPS</shortName>
        <ecNumber evidence="9">2.5.1.3</ecNumber>
    </recommendedName>
    <alternativeName>
        <fullName evidence="9">Thiamine-phosphate pyrophosphorylase</fullName>
        <shortName evidence="9">TMP pyrophosphorylase</shortName>
        <shortName evidence="9">TMP-PPase</shortName>
    </alternativeName>
</protein>
<evidence type="ECO:0000256" key="7">
    <source>
        <dbReference type="ARBA" id="ARBA00047851"/>
    </source>
</evidence>
<comment type="similarity">
    <text evidence="9 10">Belongs to the thiamine-phosphate synthase family.</text>
</comment>
<comment type="cofactor">
    <cofactor evidence="9">
        <name>Mg(2+)</name>
        <dbReference type="ChEBI" id="CHEBI:18420"/>
    </cofactor>
    <text evidence="9">Binds 1 Mg(2+) ion per subunit.</text>
</comment>
<evidence type="ECO:0000256" key="9">
    <source>
        <dbReference type="HAMAP-Rule" id="MF_00097"/>
    </source>
</evidence>
<feature type="binding site" evidence="9">
    <location>
        <position position="400"/>
    </location>
    <ligand>
        <name>4-amino-2-methyl-5-(diphosphooxymethyl)pyrimidine</name>
        <dbReference type="ChEBI" id="CHEBI:57841"/>
    </ligand>
</feature>
<evidence type="ECO:0000256" key="8">
    <source>
        <dbReference type="ARBA" id="ARBA00047883"/>
    </source>
</evidence>
<dbReference type="EMBL" id="CP132507">
    <property type="protein sequence ID" value="WNO04852.1"/>
    <property type="molecule type" value="Genomic_DNA"/>
</dbReference>
<evidence type="ECO:0000313" key="15">
    <source>
        <dbReference type="Proteomes" id="UP001302257"/>
    </source>
</evidence>
<evidence type="ECO:0000256" key="3">
    <source>
        <dbReference type="ARBA" id="ARBA00022723"/>
    </source>
</evidence>
<keyword evidence="3 9" id="KW-0479">Metal-binding</keyword>
<keyword evidence="15" id="KW-1185">Reference proteome</keyword>
<evidence type="ECO:0000256" key="5">
    <source>
        <dbReference type="ARBA" id="ARBA00022977"/>
    </source>
</evidence>
<evidence type="ECO:0000256" key="11">
    <source>
        <dbReference type="RuleBase" id="RU004253"/>
    </source>
</evidence>
<dbReference type="InterPro" id="IPR013749">
    <property type="entry name" value="PM/HMP-P_kinase-1"/>
</dbReference>
<dbReference type="GO" id="GO:0004789">
    <property type="term" value="F:thiamine-phosphate diphosphorylase activity"/>
    <property type="evidence" value="ECO:0007669"/>
    <property type="project" value="UniProtKB-EC"/>
</dbReference>
<dbReference type="Gene3D" id="3.20.20.70">
    <property type="entry name" value="Aldolase class I"/>
    <property type="match status" value="1"/>
</dbReference>
<dbReference type="HAMAP" id="MF_00097">
    <property type="entry name" value="TMP_synthase"/>
    <property type="match status" value="1"/>
</dbReference>
<comment type="catalytic activity">
    <reaction evidence="6 9 10">
        <text>4-methyl-5-(2-phosphooxyethyl)-thiazole + 4-amino-2-methyl-5-(diphosphooxymethyl)pyrimidine + H(+) = thiamine phosphate + diphosphate</text>
        <dbReference type="Rhea" id="RHEA:22328"/>
        <dbReference type="ChEBI" id="CHEBI:15378"/>
        <dbReference type="ChEBI" id="CHEBI:33019"/>
        <dbReference type="ChEBI" id="CHEBI:37575"/>
        <dbReference type="ChEBI" id="CHEBI:57841"/>
        <dbReference type="ChEBI" id="CHEBI:58296"/>
        <dbReference type="EC" id="2.5.1.3"/>
    </reaction>
</comment>
<evidence type="ECO:0000256" key="10">
    <source>
        <dbReference type="RuleBase" id="RU003826"/>
    </source>
</evidence>
<comment type="pathway">
    <text evidence="1 9 11">Cofactor biosynthesis; thiamine diphosphate biosynthesis; thiamine phosphate from 4-amino-2-methyl-5-diphosphomethylpyrimidine and 4-methyl-5-(2-phosphoethyl)-thiazole: step 1/1.</text>
</comment>
<evidence type="ECO:0000256" key="6">
    <source>
        <dbReference type="ARBA" id="ARBA00047334"/>
    </source>
</evidence>
<feature type="binding site" evidence="9">
    <location>
        <position position="439"/>
    </location>
    <ligand>
        <name>4-amino-2-methyl-5-(diphosphooxymethyl)pyrimidine</name>
        <dbReference type="ChEBI" id="CHEBI:57841"/>
    </ligand>
</feature>
<sequence length="544" mass="56615">MKKEATRAIPMGARSTLDTEFARASAGRRPVVWSIAGSDSGGGAGLQADLKALQAFGVHGCTAVAAITAQSSVEVVRVEPVSADLLDAQLAALAQDMPPQAIKTGLLGSVDNLRVVCRWVDALRAQGFPIALVVDPVLGSTTGTPFVDDALLDAYCRQLLPRATLITPNRREALRLLQAERADHPLHAAPAPELAQALQARWRLGTRERAPANGQSAYDCFAVAITGGDDARAQGLASDWLQSPQATGWLSLPRVDTSQHHGTGCTFASTAAAALASGYCVADAVVMAKMATTHALRHAYAAGQGAGPVQALPDFAQHVGNLPCLQKTPAAQTAFPGLTDPALGVYAVVDSAAWVRRVLAAGIRTVQLRIKDPEEPTLSAQIAESIAAAQATPGAQLFINDHWQLALQLGAYGVHLGQEDMDTVDLDALRQAGVRLGLSTHSYWEVARAWALRPSYIACGPIFATQSKDMPWIPQGLDNLRYWAGVFPVPVVGIAGIDASNVMEVAATGAASAAVISAITKSSDPEAACVALMAGFAAGAATAS</sequence>
<keyword evidence="2 9" id="KW-0808">Transferase</keyword>
<dbReference type="PANTHER" id="PTHR20858">
    <property type="entry name" value="PHOSPHOMETHYLPYRIMIDINE KINASE"/>
    <property type="match status" value="1"/>
</dbReference>
<dbReference type="Gene3D" id="3.40.1190.20">
    <property type="match status" value="1"/>
</dbReference>
<dbReference type="InterPro" id="IPR029056">
    <property type="entry name" value="Ribokinase-like"/>
</dbReference>
<evidence type="ECO:0000313" key="14">
    <source>
        <dbReference type="EMBL" id="WNO04852.1"/>
    </source>
</evidence>
<feature type="binding site" evidence="9">
    <location>
        <position position="468"/>
    </location>
    <ligand>
        <name>4-amino-2-methyl-5-(diphosphooxymethyl)pyrimidine</name>
        <dbReference type="ChEBI" id="CHEBI:57841"/>
    </ligand>
</feature>
<feature type="binding site" evidence="9">
    <location>
        <position position="496"/>
    </location>
    <ligand>
        <name>2-[(2R,5Z)-2-carboxy-4-methylthiazol-5(2H)-ylidene]ethyl phosphate</name>
        <dbReference type="ChEBI" id="CHEBI:62899"/>
    </ligand>
</feature>
<accession>A0ABZ0AYW6</accession>
<organism evidence="14 15">
    <name type="scientific">Rhodoferax mekongensis</name>
    <dbReference type="NCBI Taxonomy" id="3068341"/>
    <lineage>
        <taxon>Bacteria</taxon>
        <taxon>Pseudomonadati</taxon>
        <taxon>Pseudomonadota</taxon>
        <taxon>Betaproteobacteria</taxon>
        <taxon>Burkholderiales</taxon>
        <taxon>Comamonadaceae</taxon>
        <taxon>Rhodoferax</taxon>
    </lineage>
</organism>
<dbReference type="InterPro" id="IPR036206">
    <property type="entry name" value="ThiamineP_synth_sf"/>
</dbReference>
<evidence type="ECO:0000256" key="1">
    <source>
        <dbReference type="ARBA" id="ARBA00005165"/>
    </source>
</evidence>
<feature type="binding site" evidence="9">
    <location>
        <position position="420"/>
    </location>
    <ligand>
        <name>Mg(2+)</name>
        <dbReference type="ChEBI" id="CHEBI:18420"/>
    </ligand>
</feature>
<proteinExistence type="inferred from homology"/>
<dbReference type="Proteomes" id="UP001302257">
    <property type="component" value="Chromosome"/>
</dbReference>
<dbReference type="RefSeq" id="WP_313867675.1">
    <property type="nucleotide sequence ID" value="NZ_CP132507.1"/>
</dbReference>
<comment type="function">
    <text evidence="9">Condenses 4-methyl-5-(beta-hydroxyethyl)thiazole monophosphate (THZ-P) and 2-methyl-4-amino-5-hydroxymethyl pyrimidine pyrophosphate (HMP-PP) to form thiamine monophosphate (TMP).</text>
</comment>
<dbReference type="Pfam" id="PF08543">
    <property type="entry name" value="Phos_pyr_kin"/>
    <property type="match status" value="1"/>
</dbReference>
<comment type="catalytic activity">
    <reaction evidence="8 9 10">
        <text>2-[(2R,5Z)-2-carboxy-4-methylthiazol-5(2H)-ylidene]ethyl phosphate + 4-amino-2-methyl-5-(diphosphooxymethyl)pyrimidine + 2 H(+) = thiamine phosphate + CO2 + diphosphate</text>
        <dbReference type="Rhea" id="RHEA:47844"/>
        <dbReference type="ChEBI" id="CHEBI:15378"/>
        <dbReference type="ChEBI" id="CHEBI:16526"/>
        <dbReference type="ChEBI" id="CHEBI:33019"/>
        <dbReference type="ChEBI" id="CHEBI:37575"/>
        <dbReference type="ChEBI" id="CHEBI:57841"/>
        <dbReference type="ChEBI" id="CHEBI:62899"/>
        <dbReference type="EC" id="2.5.1.3"/>
    </reaction>
</comment>
<evidence type="ECO:0000259" key="12">
    <source>
        <dbReference type="Pfam" id="PF02581"/>
    </source>
</evidence>
<dbReference type="SUPFAM" id="SSF51391">
    <property type="entry name" value="Thiamin phosphate synthase"/>
    <property type="match status" value="1"/>
</dbReference>
<feature type="domain" description="Pyridoxamine kinase/Phosphomethylpyrimidine kinase" evidence="13">
    <location>
        <begin position="39"/>
        <end position="310"/>
    </location>
</feature>
<feature type="domain" description="Thiamine phosphate synthase/TenI" evidence="12">
    <location>
        <begin position="351"/>
        <end position="519"/>
    </location>
</feature>
<dbReference type="InterPro" id="IPR013785">
    <property type="entry name" value="Aldolase_TIM"/>
</dbReference>
<name>A0ABZ0AYW6_9BURK</name>
<dbReference type="InterPro" id="IPR022998">
    <property type="entry name" value="ThiamineP_synth_TenI"/>
</dbReference>
<keyword evidence="4 9" id="KW-0460">Magnesium</keyword>
<evidence type="ECO:0000256" key="2">
    <source>
        <dbReference type="ARBA" id="ARBA00022679"/>
    </source>
</evidence>
<dbReference type="Pfam" id="PF02581">
    <property type="entry name" value="TMP-TENI"/>
    <property type="match status" value="1"/>
</dbReference>
<dbReference type="CDD" id="cd00564">
    <property type="entry name" value="TMP_TenI"/>
    <property type="match status" value="1"/>
</dbReference>
<evidence type="ECO:0000259" key="13">
    <source>
        <dbReference type="Pfam" id="PF08543"/>
    </source>
</evidence>
<dbReference type="InterPro" id="IPR034291">
    <property type="entry name" value="TMP_synthase"/>
</dbReference>
<feature type="binding site" evidence="9">
    <location>
        <begin position="465"/>
        <end position="467"/>
    </location>
    <ligand>
        <name>2-[(2R,5Z)-2-carboxy-4-methylthiazol-5(2H)-ylidene]ethyl phosphate</name>
        <dbReference type="ChEBI" id="CHEBI:62899"/>
    </ligand>
</feature>
<feature type="binding site" evidence="9">
    <location>
        <begin position="367"/>
        <end position="371"/>
    </location>
    <ligand>
        <name>4-amino-2-methyl-5-(diphosphooxymethyl)pyrimidine</name>
        <dbReference type="ChEBI" id="CHEBI:57841"/>
    </ligand>
</feature>
<gene>
    <name evidence="9 14" type="primary">thiE</name>
    <name evidence="14" type="ORF">RAN89_18485</name>
</gene>
<dbReference type="EC" id="2.5.1.3" evidence="9"/>
<feature type="binding site" evidence="9">
    <location>
        <begin position="516"/>
        <end position="517"/>
    </location>
    <ligand>
        <name>2-[(2R,5Z)-2-carboxy-4-methylthiazol-5(2H)-ylidene]ethyl phosphate</name>
        <dbReference type="ChEBI" id="CHEBI:62899"/>
    </ligand>
</feature>
<dbReference type="PANTHER" id="PTHR20858:SF17">
    <property type="entry name" value="HYDROXYMETHYLPYRIMIDINE_PHOSPHOMETHYLPYRIMIDINE KINASE THI20-RELATED"/>
    <property type="match status" value="1"/>
</dbReference>
<feature type="binding site" evidence="9">
    <location>
        <position position="401"/>
    </location>
    <ligand>
        <name>Mg(2+)</name>
        <dbReference type="ChEBI" id="CHEBI:18420"/>
    </ligand>
</feature>
<reference evidence="14 15" key="1">
    <citation type="submission" date="2023-08" db="EMBL/GenBank/DDBJ databases">
        <title>Rhodoferax potami sp. nov. and Rhodoferax mekongensis sp. nov., isolated from the Mekong River in Thailand.</title>
        <authorList>
            <person name="Kitikhun S."/>
            <person name="Charoenyingcharoen P."/>
            <person name="Siriarchawattana P."/>
            <person name="Likhitrattanapisal S."/>
            <person name="Nilsakha T."/>
            <person name="Chanpet A."/>
            <person name="Rattanawaree P."/>
            <person name="Ingsriswang S."/>
        </authorList>
    </citation>
    <scope>NUCLEOTIDE SEQUENCE [LARGE SCALE GENOMIC DNA]</scope>
    <source>
        <strain evidence="14 15">TBRC 17307</strain>
    </source>
</reference>